<evidence type="ECO:0000313" key="1">
    <source>
        <dbReference type="EMBL" id="TXC93151.1"/>
    </source>
</evidence>
<reference evidence="1 2" key="1">
    <citation type="journal article" date="2005" name="Int. J. Syst. Evol. Microbiol.">
        <title>Bacillus litoralis sp. nov., isolated from a tidal flat of the Yellow Sea in Korea.</title>
        <authorList>
            <person name="Yoon J.H."/>
            <person name="Oh T.K."/>
        </authorList>
    </citation>
    <scope>NUCLEOTIDE SEQUENCE [LARGE SCALE GENOMIC DNA]</scope>
    <source>
        <strain evidence="1 2">SW-211</strain>
    </source>
</reference>
<sequence>MNYSDLLSAYRDLWTNRSLPVEKDDYQTLIDSIIKELKDEMTHPRIRKSHMEKFYYSVSRIISSSLNNEQKTQLIDLHILAMKNIENNKH</sequence>
<gene>
    <name evidence="1" type="ORF">FS935_02870</name>
</gene>
<comment type="caution">
    <text evidence="1">The sequence shown here is derived from an EMBL/GenBank/DDBJ whole genome shotgun (WGS) entry which is preliminary data.</text>
</comment>
<proteinExistence type="predicted"/>
<accession>A0A5C6W5R7</accession>
<dbReference type="Proteomes" id="UP000321363">
    <property type="component" value="Unassembled WGS sequence"/>
</dbReference>
<organism evidence="1 2">
    <name type="scientific">Metabacillus litoralis</name>
    <dbReference type="NCBI Taxonomy" id="152268"/>
    <lineage>
        <taxon>Bacteria</taxon>
        <taxon>Bacillati</taxon>
        <taxon>Bacillota</taxon>
        <taxon>Bacilli</taxon>
        <taxon>Bacillales</taxon>
        <taxon>Bacillaceae</taxon>
        <taxon>Metabacillus</taxon>
    </lineage>
</organism>
<dbReference type="RefSeq" id="WP_146946010.1">
    <property type="nucleotide sequence ID" value="NZ_VOQF01000001.1"/>
</dbReference>
<name>A0A5C6W5R7_9BACI</name>
<keyword evidence="2" id="KW-1185">Reference proteome</keyword>
<protein>
    <submittedName>
        <fullName evidence="1">Uncharacterized protein</fullName>
    </submittedName>
</protein>
<dbReference type="OrthoDB" id="2454083at2"/>
<evidence type="ECO:0000313" key="2">
    <source>
        <dbReference type="Proteomes" id="UP000321363"/>
    </source>
</evidence>
<dbReference type="AlphaFoldDB" id="A0A5C6W5R7"/>
<dbReference type="EMBL" id="VOQF01000001">
    <property type="protein sequence ID" value="TXC93151.1"/>
    <property type="molecule type" value="Genomic_DNA"/>
</dbReference>